<evidence type="ECO:0000313" key="4">
    <source>
        <dbReference type="EMBL" id="KAA0189479.1"/>
    </source>
</evidence>
<dbReference type="Proteomes" id="UP000711488">
    <property type="component" value="Unassembled WGS sequence"/>
</dbReference>
<dbReference type="Pfam" id="PF00226">
    <property type="entry name" value="DnaJ"/>
    <property type="match status" value="1"/>
</dbReference>
<accession>A0A6A0GVW3</accession>
<sequence>MQRSREHKRLLHEALTQLKRSKRKDYYRSVLDVSKTASYDEIRKAYKKMALLHHPDRHSSASAAKKAKHERKFKEILQAYRDLTDP</sequence>
<dbReference type="PROSITE" id="PS50076">
    <property type="entry name" value="DNAJ_2"/>
    <property type="match status" value="1"/>
</dbReference>
<comment type="caution">
    <text evidence="4">The sequence shown here is derived from an EMBL/GenBank/DDBJ whole genome shotgun (WGS) entry which is preliminary data.</text>
</comment>
<reference evidence="4" key="3">
    <citation type="submission" date="2019-06" db="EMBL/GenBank/DDBJ databases">
        <authorList>
            <person name="Poynton C."/>
            <person name="Hasenbein S."/>
            <person name="Benoit J.B."/>
            <person name="Sepulveda M.S."/>
            <person name="Poelchau M.F."/>
            <person name="Murali S.C."/>
            <person name="Chen S."/>
            <person name="Glastad K.M."/>
            <person name="Werren J.H."/>
            <person name="Vineis J.H."/>
            <person name="Bowen J.L."/>
            <person name="Friedrich M."/>
            <person name="Jones J."/>
            <person name="Robertson H.M."/>
            <person name="Feyereisen R."/>
            <person name="Mechler-Hickson A."/>
            <person name="Mathers N."/>
            <person name="Lee C.E."/>
            <person name="Colbourne J.K."/>
            <person name="Biales A."/>
            <person name="Johnston J.S."/>
            <person name="Wellborn G.A."/>
            <person name="Rosendale A.J."/>
            <person name="Cridge A.G."/>
            <person name="Munoz-Torres M.C."/>
            <person name="Bain P.A."/>
            <person name="Manny A.R."/>
            <person name="Major K.M."/>
            <person name="Lambert F.N."/>
            <person name="Vulpe C.D."/>
            <person name="Tuck P."/>
            <person name="Blalock B.J."/>
            <person name="Lin Y.-Y."/>
            <person name="Smith M.E."/>
            <person name="Ochoa-Acuna H."/>
            <person name="Chen M.-J.M."/>
            <person name="Childers C.P."/>
            <person name="Qu J."/>
            <person name="Dugan S."/>
            <person name="Lee S.L."/>
            <person name="Chao H."/>
            <person name="Dinh H."/>
            <person name="Han Y."/>
            <person name="Doddapaneni H."/>
            <person name="Worley K.C."/>
            <person name="Muzny D.M."/>
            <person name="Gibbs R.A."/>
            <person name="Richards S."/>
        </authorList>
    </citation>
    <scope>NUCLEOTIDE SEQUENCE</scope>
    <source>
        <strain evidence="4">HAZT.00-mixed</strain>
        <tissue evidence="4">Whole organism</tissue>
    </source>
</reference>
<organism evidence="4">
    <name type="scientific">Hyalella azteca</name>
    <name type="common">Amphipod</name>
    <dbReference type="NCBI Taxonomy" id="294128"/>
    <lineage>
        <taxon>Eukaryota</taxon>
        <taxon>Metazoa</taxon>
        <taxon>Ecdysozoa</taxon>
        <taxon>Arthropoda</taxon>
        <taxon>Crustacea</taxon>
        <taxon>Multicrustacea</taxon>
        <taxon>Malacostraca</taxon>
        <taxon>Eumalacostraca</taxon>
        <taxon>Peracarida</taxon>
        <taxon>Amphipoda</taxon>
        <taxon>Senticaudata</taxon>
        <taxon>Talitrida</taxon>
        <taxon>Talitroidea</taxon>
        <taxon>Hyalellidae</taxon>
        <taxon>Hyalella</taxon>
    </lineage>
</organism>
<evidence type="ECO:0000256" key="2">
    <source>
        <dbReference type="ARBA" id="ARBA00022803"/>
    </source>
</evidence>
<dbReference type="PANTHER" id="PTHR45188">
    <property type="entry name" value="DNAJ PROTEIN P58IPK HOMOLOG"/>
    <property type="match status" value="1"/>
</dbReference>
<dbReference type="EMBL" id="JQDR03013513">
    <property type="protein sequence ID" value="KAA0189479.1"/>
    <property type="molecule type" value="Genomic_DNA"/>
</dbReference>
<evidence type="ECO:0000259" key="3">
    <source>
        <dbReference type="PROSITE" id="PS50076"/>
    </source>
</evidence>
<keyword evidence="1" id="KW-0677">Repeat</keyword>
<dbReference type="InterPro" id="IPR036869">
    <property type="entry name" value="J_dom_sf"/>
</dbReference>
<dbReference type="PANTHER" id="PTHR45188:SF2">
    <property type="entry name" value="DNAJ HOMOLOG SUBFAMILY C MEMBER 7"/>
    <property type="match status" value="1"/>
</dbReference>
<protein>
    <recommendedName>
        <fullName evidence="3">J domain-containing protein</fullName>
    </recommendedName>
</protein>
<keyword evidence="2" id="KW-0802">TPR repeat</keyword>
<dbReference type="InterPro" id="IPR001623">
    <property type="entry name" value="DnaJ_domain"/>
</dbReference>
<evidence type="ECO:0000256" key="1">
    <source>
        <dbReference type="ARBA" id="ARBA00022737"/>
    </source>
</evidence>
<reference evidence="4" key="2">
    <citation type="journal article" date="2018" name="Environ. Sci. Technol.">
        <title>The Toxicogenome of Hyalella azteca: A Model for Sediment Ecotoxicology and Evolutionary Toxicology.</title>
        <authorList>
            <person name="Poynton H.C."/>
            <person name="Hasenbein S."/>
            <person name="Benoit J.B."/>
            <person name="Sepulveda M.S."/>
            <person name="Poelchau M.F."/>
            <person name="Hughes D.S.T."/>
            <person name="Murali S.C."/>
            <person name="Chen S."/>
            <person name="Glastad K.M."/>
            <person name="Goodisman M.A.D."/>
            <person name="Werren J.H."/>
            <person name="Vineis J.H."/>
            <person name="Bowen J.L."/>
            <person name="Friedrich M."/>
            <person name="Jones J."/>
            <person name="Robertson H.M."/>
            <person name="Feyereisen R."/>
            <person name="Mechler-Hickson A."/>
            <person name="Mathers N."/>
            <person name="Lee C.E."/>
            <person name="Colbourne J.K."/>
            <person name="Biales A."/>
            <person name="Johnston J.S."/>
            <person name="Wellborn G.A."/>
            <person name="Rosendale A.J."/>
            <person name="Cridge A.G."/>
            <person name="Munoz-Torres M.C."/>
            <person name="Bain P.A."/>
            <person name="Manny A.R."/>
            <person name="Major K.M."/>
            <person name="Lambert F.N."/>
            <person name="Vulpe C.D."/>
            <person name="Tuck P."/>
            <person name="Blalock B.J."/>
            <person name="Lin Y.Y."/>
            <person name="Smith M.E."/>
            <person name="Ochoa-Acuna H."/>
            <person name="Chen M.M."/>
            <person name="Childers C.P."/>
            <person name="Qu J."/>
            <person name="Dugan S."/>
            <person name="Lee S.L."/>
            <person name="Chao H."/>
            <person name="Dinh H."/>
            <person name="Han Y."/>
            <person name="Doddapaneni H."/>
            <person name="Worley K.C."/>
            <person name="Muzny D.M."/>
            <person name="Gibbs R.A."/>
            <person name="Richards S."/>
        </authorList>
    </citation>
    <scope>NUCLEOTIDE SEQUENCE</scope>
    <source>
        <strain evidence="4">HAZT.00-mixed</strain>
        <tissue evidence="4">Whole organism</tissue>
    </source>
</reference>
<reference evidence="4" key="1">
    <citation type="submission" date="2014-08" db="EMBL/GenBank/DDBJ databases">
        <authorList>
            <person name="Murali S."/>
            <person name="Richards S."/>
            <person name="Bandaranaike D."/>
            <person name="Bellair M."/>
            <person name="Blankenburg K."/>
            <person name="Chao H."/>
            <person name="Dinh H."/>
            <person name="Doddapaneni H."/>
            <person name="Dugan-Rocha S."/>
            <person name="Elkadiri S."/>
            <person name="Gnanaolivu R."/>
            <person name="Hughes D."/>
            <person name="Lee S."/>
            <person name="Li M."/>
            <person name="Ming W."/>
            <person name="Munidasa M."/>
            <person name="Muniz J."/>
            <person name="Nguyen L."/>
            <person name="Osuji N."/>
            <person name="Pu L.-L."/>
            <person name="Puazo M."/>
            <person name="Skinner E."/>
            <person name="Qu C."/>
            <person name="Quiroz J."/>
            <person name="Raj R."/>
            <person name="Weissenberger G."/>
            <person name="Xin Y."/>
            <person name="Zou X."/>
            <person name="Han Y."/>
            <person name="Worley K."/>
            <person name="Muzny D."/>
            <person name="Gibbs R."/>
        </authorList>
    </citation>
    <scope>NUCLEOTIDE SEQUENCE</scope>
    <source>
        <strain evidence="4">HAZT.00-mixed</strain>
        <tissue evidence="4">Whole organism</tissue>
    </source>
</reference>
<gene>
    <name evidence="4" type="ORF">HAZT_HAZT012100</name>
</gene>
<dbReference type="PRINTS" id="PR00625">
    <property type="entry name" value="JDOMAIN"/>
</dbReference>
<dbReference type="Gene3D" id="1.10.287.110">
    <property type="entry name" value="DnaJ domain"/>
    <property type="match status" value="1"/>
</dbReference>
<dbReference type="CDD" id="cd06257">
    <property type="entry name" value="DnaJ"/>
    <property type="match status" value="1"/>
</dbReference>
<dbReference type="SMART" id="SM00271">
    <property type="entry name" value="DnaJ"/>
    <property type="match status" value="1"/>
</dbReference>
<feature type="domain" description="J" evidence="3">
    <location>
        <begin position="26"/>
        <end position="86"/>
    </location>
</feature>
<proteinExistence type="predicted"/>
<dbReference type="AlphaFoldDB" id="A0A6A0GVW3"/>
<dbReference type="SUPFAM" id="SSF46565">
    <property type="entry name" value="Chaperone J-domain"/>
    <property type="match status" value="1"/>
</dbReference>
<name>A0A6A0GVW3_HYAAZ</name>